<protein>
    <submittedName>
        <fullName evidence="1">Uncharacterized protein</fullName>
    </submittedName>
</protein>
<proteinExistence type="predicted"/>
<evidence type="ECO:0000313" key="2">
    <source>
        <dbReference type="Proteomes" id="UP000221250"/>
    </source>
</evidence>
<name>A0A1S6L3P1_9CAUD</name>
<keyword evidence="2" id="KW-1185">Reference proteome</keyword>
<sequence>MIHPFRVKKGLLLGDLSNLMQDFLHEIEAPRGRRMFVLVNKPIYGHQLRVDTVAPISHSHHFNQSYLRLADNVVGSLLDISARWCKFSNLGVGYMPPQDKITTFVCPTEAQSGGLLVYNDGHGCFYATPAKVPSSPLLISDRGD</sequence>
<evidence type="ECO:0000313" key="1">
    <source>
        <dbReference type="EMBL" id="AQT28805.1"/>
    </source>
</evidence>
<accession>A0A1S6L3P1</accession>
<dbReference type="EMBL" id="KY448244">
    <property type="protein sequence ID" value="AQT28805.1"/>
    <property type="molecule type" value="Genomic_DNA"/>
</dbReference>
<organism evidence="1 2">
    <name type="scientific">Erwinia phage vB_EamM_Yoloswag</name>
    <dbReference type="NCBI Taxonomy" id="1958956"/>
    <lineage>
        <taxon>Viruses</taxon>
        <taxon>Duplodnaviria</taxon>
        <taxon>Heunggongvirae</taxon>
        <taxon>Uroviricota</taxon>
        <taxon>Caudoviricetes</taxon>
        <taxon>Yoloswagvirus</taxon>
        <taxon>Yoloswagvirus yoloswag</taxon>
    </lineage>
</organism>
<dbReference type="Proteomes" id="UP000221250">
    <property type="component" value="Segment"/>
</dbReference>
<reference evidence="1 2" key="1">
    <citation type="submission" date="2017-01" db="EMBL/GenBank/DDBJ databases">
        <authorList>
            <person name="Mah S.A."/>
            <person name="Swanson W.J."/>
            <person name="Moy G.W."/>
            <person name="Vacquier V.D."/>
        </authorList>
    </citation>
    <scope>NUCLEOTIDE SEQUENCE [LARGE SCALE GENOMIC DNA]</scope>
</reference>
<gene>
    <name evidence="1" type="ORF">YOLOSWAG_165</name>
</gene>